<proteinExistence type="predicted"/>
<accession>A0A318RMJ9</accession>
<evidence type="ECO:0000313" key="3">
    <source>
        <dbReference type="Proteomes" id="UP000247591"/>
    </source>
</evidence>
<feature type="compositionally biased region" description="Basic residues" evidence="1">
    <location>
        <begin position="485"/>
        <end position="494"/>
    </location>
</feature>
<feature type="region of interest" description="Disordered" evidence="1">
    <location>
        <begin position="471"/>
        <end position="504"/>
    </location>
</feature>
<sequence>MAVNDAAWWSQRVAAEGSTASEGIRRQLGKPQLDPLTVLIREAAQNSCDAALPGDGDVDFNVQIRRLTGNRLANWTKFLLPEPAGSALGIEQALAGESRILTISDRGTTGLGGPLRADEPTRAGERADFVKFIRNVGERKGVDLGGGSYGFGKGILYNVSRCHIVVADSQCVFRGRLQRRLIGAAMGDGYEHGGVRFTGRHWLGVQDGDIAQALIGEEAEKLADQLGLPKFAQGQTGTTVAIVDADLGVTRTKSTEKPRTPEDAAEYLASTILWNLWPRMIEGAHNRLRCSVKFEGFAVDIPAPESTIELKPFVDAYRKLSRPNEYEVPVRKKAPTEVGRFAKVESMAPLKPHALLSKAAPFEGGARHCARMRQADLVVNYVQGEPHPDEAIQYAGVFRSSVDADGYFADAEPPTHDDWVTNGLHGVALGVVQLAARFVRTNMTVAPPEIDSSAQHDAALAPLAGRLSGLVSGTKGDGAELRRGGAGRRSRHGGSGRSSANPKIIEGPALRQESGQAVIVAKVQFPTWPTKKSVVANPVVVIEGGVEPPGVLEPPTVLRWECTETGEVRSGSRVALLRNDKRIWEVTVLPPGDAVIRLGVTVESDD</sequence>
<dbReference type="OrthoDB" id="3267770at2"/>
<protein>
    <submittedName>
        <fullName evidence="2">Uncharacterized protein</fullName>
    </submittedName>
</protein>
<dbReference type="EMBL" id="QJSP01000003">
    <property type="protein sequence ID" value="PYE19542.1"/>
    <property type="molecule type" value="Genomic_DNA"/>
</dbReference>
<gene>
    <name evidence="2" type="ORF">DFR67_103455</name>
</gene>
<reference evidence="2 3" key="1">
    <citation type="submission" date="2018-06" db="EMBL/GenBank/DDBJ databases">
        <title>Genomic Encyclopedia of Type Strains, Phase IV (KMG-IV): sequencing the most valuable type-strain genomes for metagenomic binning, comparative biology and taxonomic classification.</title>
        <authorList>
            <person name="Goeker M."/>
        </authorList>
    </citation>
    <scope>NUCLEOTIDE SEQUENCE [LARGE SCALE GENOMIC DNA]</scope>
    <source>
        <strain evidence="2 3">DSM 45521</strain>
    </source>
</reference>
<keyword evidence="3" id="KW-1185">Reference proteome</keyword>
<evidence type="ECO:0000313" key="2">
    <source>
        <dbReference type="EMBL" id="PYE19542.1"/>
    </source>
</evidence>
<organism evidence="2 3">
    <name type="scientific">Williamsia limnetica</name>
    <dbReference type="NCBI Taxonomy" id="882452"/>
    <lineage>
        <taxon>Bacteria</taxon>
        <taxon>Bacillati</taxon>
        <taxon>Actinomycetota</taxon>
        <taxon>Actinomycetes</taxon>
        <taxon>Mycobacteriales</taxon>
        <taxon>Nocardiaceae</taxon>
        <taxon>Williamsia</taxon>
    </lineage>
</organism>
<dbReference type="AlphaFoldDB" id="A0A318RMJ9"/>
<evidence type="ECO:0000256" key="1">
    <source>
        <dbReference type="SAM" id="MobiDB-lite"/>
    </source>
</evidence>
<comment type="caution">
    <text evidence="2">The sequence shown here is derived from an EMBL/GenBank/DDBJ whole genome shotgun (WGS) entry which is preliminary data.</text>
</comment>
<name>A0A318RMJ9_WILLI</name>
<dbReference type="RefSeq" id="WP_110468699.1">
    <property type="nucleotide sequence ID" value="NZ_QJSP01000003.1"/>
</dbReference>
<dbReference type="Proteomes" id="UP000247591">
    <property type="component" value="Unassembled WGS sequence"/>
</dbReference>